<dbReference type="PANTHER" id="PTHR28047">
    <property type="entry name" value="PROTEIN DCG1"/>
    <property type="match status" value="1"/>
</dbReference>
<dbReference type="InterPro" id="IPR015942">
    <property type="entry name" value="Asp/Glu/hydantoin_racemase"/>
</dbReference>
<dbReference type="InterPro" id="IPR052186">
    <property type="entry name" value="Hydantoin_racemase-like"/>
</dbReference>
<reference evidence="2 3" key="1">
    <citation type="submission" date="2016-07" db="EMBL/GenBank/DDBJ databases">
        <title>Pervasive Adenine N6-methylation of Active Genes in Fungi.</title>
        <authorList>
            <consortium name="DOE Joint Genome Institute"/>
            <person name="Mondo S.J."/>
            <person name="Dannebaum R.O."/>
            <person name="Kuo R.C."/>
            <person name="Labutti K."/>
            <person name="Haridas S."/>
            <person name="Kuo A."/>
            <person name="Salamov A."/>
            <person name="Ahrendt S.R."/>
            <person name="Lipzen A."/>
            <person name="Sullivan W."/>
            <person name="Andreopoulos W.B."/>
            <person name="Clum A."/>
            <person name="Lindquist E."/>
            <person name="Daum C."/>
            <person name="Ramamoorthy G.K."/>
            <person name="Gryganskyi A."/>
            <person name="Culley D."/>
            <person name="Magnuson J.K."/>
            <person name="James T.Y."/>
            <person name="O'Malley M.A."/>
            <person name="Stajich J.E."/>
            <person name="Spatafora J.W."/>
            <person name="Visel A."/>
            <person name="Grigoriev I.V."/>
        </authorList>
    </citation>
    <scope>NUCLEOTIDE SEQUENCE [LARGE SCALE GENOMIC DNA]</scope>
    <source>
        <strain evidence="2 3">CBS 129021</strain>
    </source>
</reference>
<dbReference type="Gene3D" id="3.40.50.12500">
    <property type="match status" value="1"/>
</dbReference>
<evidence type="ECO:0000313" key="3">
    <source>
        <dbReference type="Proteomes" id="UP000193689"/>
    </source>
</evidence>
<name>A0A1Y2EEM4_9PEZI</name>
<dbReference type="FunFam" id="3.40.50.12500:FF:000001">
    <property type="entry name" value="Putative hydantoin racemase"/>
    <property type="match status" value="1"/>
</dbReference>
<keyword evidence="3" id="KW-1185">Reference proteome</keyword>
<comment type="caution">
    <text evidence="2">The sequence shown here is derived from an EMBL/GenBank/DDBJ whole genome shotgun (WGS) entry which is preliminary data.</text>
</comment>
<sequence length="264" mass="27965">MAQPLPSVTGTSTHQISILLINPNSTCSMTLSCLRSLHQTLPPTVTVTGFTAPPTAPTAIEGRLDAVLSAAECVRALRPHAYNYDAFLVACFSAHPLIPALREEYSMPCIGIMEAALYASRMCGDKLGVLCTSARSKVLHEQSISATYGLGAFSAGTEAADVAVLELETKPREEVYASLVAAARRLVEEKGADCVCLGCAGMTGMREVCQEAVEMDKGKVMVVDGVTIGIHFLIGLVREGLTTAKAGAYKSSRLGRENRGQMVI</sequence>
<dbReference type="GO" id="GO:0047661">
    <property type="term" value="F:amino-acid racemase activity"/>
    <property type="evidence" value="ECO:0007669"/>
    <property type="project" value="InterPro"/>
</dbReference>
<protein>
    <submittedName>
        <fullName evidence="2">Hydantoin racemase</fullName>
    </submittedName>
</protein>
<dbReference type="EMBL" id="MCFJ01000002">
    <property type="protein sequence ID" value="ORY70028.1"/>
    <property type="molecule type" value="Genomic_DNA"/>
</dbReference>
<dbReference type="AlphaFoldDB" id="A0A1Y2EEM4"/>
<dbReference type="InterPro" id="IPR053714">
    <property type="entry name" value="Iso_Racemase_Enz_sf"/>
</dbReference>
<dbReference type="RefSeq" id="XP_040719978.1">
    <property type="nucleotide sequence ID" value="XM_040864871.1"/>
</dbReference>
<comment type="similarity">
    <text evidence="1">Belongs to the HyuE racemase family.</text>
</comment>
<gene>
    <name evidence="2" type="ORF">BCR38DRAFT_503086</name>
</gene>
<accession>A0A1Y2EEM4</accession>
<dbReference type="Pfam" id="PF01177">
    <property type="entry name" value="Asp_Glu_race"/>
    <property type="match status" value="1"/>
</dbReference>
<organism evidence="2 3">
    <name type="scientific">Pseudomassariella vexata</name>
    <dbReference type="NCBI Taxonomy" id="1141098"/>
    <lineage>
        <taxon>Eukaryota</taxon>
        <taxon>Fungi</taxon>
        <taxon>Dikarya</taxon>
        <taxon>Ascomycota</taxon>
        <taxon>Pezizomycotina</taxon>
        <taxon>Sordariomycetes</taxon>
        <taxon>Xylariomycetidae</taxon>
        <taxon>Amphisphaeriales</taxon>
        <taxon>Pseudomassariaceae</taxon>
        <taxon>Pseudomassariella</taxon>
    </lineage>
</organism>
<dbReference type="OrthoDB" id="412018at2759"/>
<dbReference type="InParanoid" id="A0A1Y2EEM4"/>
<dbReference type="PANTHER" id="PTHR28047:SF6">
    <property type="entry name" value="CN HYDROLASE DOMAIN-CONTAINING PROTEIN"/>
    <property type="match status" value="1"/>
</dbReference>
<evidence type="ECO:0000313" key="2">
    <source>
        <dbReference type="EMBL" id="ORY70028.1"/>
    </source>
</evidence>
<dbReference type="STRING" id="1141098.A0A1Y2EEM4"/>
<dbReference type="GeneID" id="63781083"/>
<dbReference type="Proteomes" id="UP000193689">
    <property type="component" value="Unassembled WGS sequence"/>
</dbReference>
<evidence type="ECO:0000256" key="1">
    <source>
        <dbReference type="ARBA" id="ARBA00038414"/>
    </source>
</evidence>
<proteinExistence type="inferred from homology"/>